<dbReference type="PRINTS" id="PR00778">
    <property type="entry name" value="HTHARSR"/>
</dbReference>
<dbReference type="InterPro" id="IPR001845">
    <property type="entry name" value="HTH_ArsR_DNA-bd_dom"/>
</dbReference>
<evidence type="ECO:0000313" key="2">
    <source>
        <dbReference type="EMBL" id="RMB01794.1"/>
    </source>
</evidence>
<proteinExistence type="predicted"/>
<dbReference type="PANTHER" id="PTHR38600">
    <property type="entry name" value="TRANSCRIPTIONAL REGULATORY PROTEIN"/>
    <property type="match status" value="1"/>
</dbReference>
<sequence>MKTASLVDRFQALGDPTRFAIVTRLAQGPATVGQLRQPFDISAPAISRHLKVLENAALIEREVRAQARIIRLNPQALTPLKSWIADVERFWHASFDRLDAFLTDEEEQDEHTKPRDRD</sequence>
<dbReference type="InterPro" id="IPR036390">
    <property type="entry name" value="WH_DNA-bd_sf"/>
</dbReference>
<dbReference type="PANTHER" id="PTHR38600:SF2">
    <property type="entry name" value="SLL0088 PROTEIN"/>
    <property type="match status" value="1"/>
</dbReference>
<dbReference type="GO" id="GO:0003700">
    <property type="term" value="F:DNA-binding transcription factor activity"/>
    <property type="evidence" value="ECO:0007669"/>
    <property type="project" value="InterPro"/>
</dbReference>
<evidence type="ECO:0000259" key="1">
    <source>
        <dbReference type="PROSITE" id="PS50987"/>
    </source>
</evidence>
<dbReference type="Gene3D" id="1.10.10.10">
    <property type="entry name" value="Winged helix-like DNA-binding domain superfamily/Winged helix DNA-binding domain"/>
    <property type="match status" value="1"/>
</dbReference>
<dbReference type="Proteomes" id="UP000271227">
    <property type="component" value="Unassembled WGS sequence"/>
</dbReference>
<dbReference type="InParanoid" id="A0A3M0BW34"/>
<dbReference type="NCBIfam" id="NF033788">
    <property type="entry name" value="HTH_metalloreg"/>
    <property type="match status" value="1"/>
</dbReference>
<dbReference type="SUPFAM" id="SSF46785">
    <property type="entry name" value="Winged helix' DNA-binding domain"/>
    <property type="match status" value="1"/>
</dbReference>
<dbReference type="FunCoup" id="A0A3M0BW34">
    <property type="interactions" value="244"/>
</dbReference>
<dbReference type="SMART" id="SM00418">
    <property type="entry name" value="HTH_ARSR"/>
    <property type="match status" value="1"/>
</dbReference>
<feature type="domain" description="HTH arsR-type" evidence="1">
    <location>
        <begin position="1"/>
        <end position="92"/>
    </location>
</feature>
<name>A0A3M0BW34_9PROT</name>
<dbReference type="InterPro" id="IPR036388">
    <property type="entry name" value="WH-like_DNA-bd_sf"/>
</dbReference>
<dbReference type="PROSITE" id="PS50987">
    <property type="entry name" value="HTH_ARSR_2"/>
    <property type="match status" value="1"/>
</dbReference>
<dbReference type="EMBL" id="REFR01000015">
    <property type="protein sequence ID" value="RMB01794.1"/>
    <property type="molecule type" value="Genomic_DNA"/>
</dbReference>
<dbReference type="InterPro" id="IPR011991">
    <property type="entry name" value="ArsR-like_HTH"/>
</dbReference>
<keyword evidence="3" id="KW-1185">Reference proteome</keyword>
<evidence type="ECO:0000313" key="3">
    <source>
        <dbReference type="Proteomes" id="UP000271227"/>
    </source>
</evidence>
<dbReference type="OrthoDB" id="7210994at2"/>
<dbReference type="CDD" id="cd00090">
    <property type="entry name" value="HTH_ARSR"/>
    <property type="match status" value="1"/>
</dbReference>
<dbReference type="RefSeq" id="WP_121939959.1">
    <property type="nucleotide sequence ID" value="NZ_REFR01000015.1"/>
</dbReference>
<reference evidence="2 3" key="1">
    <citation type="submission" date="2018-10" db="EMBL/GenBank/DDBJ databases">
        <title>Genomic Encyclopedia of Archaeal and Bacterial Type Strains, Phase II (KMG-II): from individual species to whole genera.</title>
        <authorList>
            <person name="Goeker M."/>
        </authorList>
    </citation>
    <scope>NUCLEOTIDE SEQUENCE [LARGE SCALE GENOMIC DNA]</scope>
    <source>
        <strain evidence="2 3">DSM 25217</strain>
    </source>
</reference>
<gene>
    <name evidence="2" type="ORF">BXY39_3298</name>
</gene>
<comment type="caution">
    <text evidence="2">The sequence shown here is derived from an EMBL/GenBank/DDBJ whole genome shotgun (WGS) entry which is preliminary data.</text>
</comment>
<dbReference type="AlphaFoldDB" id="A0A3M0BW34"/>
<organism evidence="2 3">
    <name type="scientific">Eilatimonas milleporae</name>
    <dbReference type="NCBI Taxonomy" id="911205"/>
    <lineage>
        <taxon>Bacteria</taxon>
        <taxon>Pseudomonadati</taxon>
        <taxon>Pseudomonadota</taxon>
        <taxon>Alphaproteobacteria</taxon>
        <taxon>Kordiimonadales</taxon>
        <taxon>Kordiimonadaceae</taxon>
        <taxon>Eilatimonas</taxon>
    </lineage>
</organism>
<dbReference type="Pfam" id="PF12840">
    <property type="entry name" value="HTH_20"/>
    <property type="match status" value="1"/>
</dbReference>
<protein>
    <submittedName>
        <fullName evidence="2">ArsR family transcriptional regulator</fullName>
    </submittedName>
</protein>
<accession>A0A3M0BW34</accession>